<accession>A0A167RPK1</accession>
<evidence type="ECO:0000313" key="3">
    <source>
        <dbReference type="Proteomes" id="UP000241365"/>
    </source>
</evidence>
<proteinExistence type="predicted"/>
<keyword evidence="3" id="KW-1185">Reference proteome</keyword>
<reference evidence="2 3" key="1">
    <citation type="journal article" date="2016" name="Genome Announc.">
        <title>Complete Genome Sequence of a New Megavirus Family Member Isolated from an Inland Water Lake for the First Time in India.</title>
        <authorList>
            <person name="Chatterjee A."/>
            <person name="Ali F."/>
            <person name="Bange D."/>
            <person name="Kondabagil K."/>
        </authorList>
    </citation>
    <scope>NUCLEOTIDE SEQUENCE [LARGE SCALE GENOMIC DNA]</scope>
    <source>
        <strain evidence="2">1</strain>
    </source>
</reference>
<organism evidence="2 3">
    <name type="scientific">Powai lake megavirus</name>
    <dbReference type="NCBI Taxonomy" id="1842663"/>
    <lineage>
        <taxon>Viruses</taxon>
        <taxon>Varidnaviria</taxon>
        <taxon>Bamfordvirae</taxon>
        <taxon>Nucleocytoviricota</taxon>
        <taxon>Megaviricetes</taxon>
        <taxon>Imitervirales</taxon>
        <taxon>Mimiviridae</taxon>
        <taxon>Megamimivirinae</taxon>
        <taxon>Megavirus</taxon>
        <taxon>Megavirus powaiense</taxon>
    </lineage>
</organism>
<feature type="region of interest" description="Disordered" evidence="1">
    <location>
        <begin position="114"/>
        <end position="144"/>
    </location>
</feature>
<sequence length="166" mass="19900">MRIKSIYHIPENKYDANPFSRSNIHNKKFRKIIKHITENYNYPTTVELEKKIKGFKYAIYEGEAYHYNDTAMSLFNEYDCNLFDEILGDIILYNNEKLHLHLKNLIKEYEKNESEKNESEDLDLDLDKNISDDEETGGDSNKKKLRKEYQKYRNMILGININDFIE</sequence>
<feature type="compositionally biased region" description="Basic and acidic residues" evidence="1">
    <location>
        <begin position="114"/>
        <end position="131"/>
    </location>
</feature>
<dbReference type="RefSeq" id="YP_010776717.1">
    <property type="nucleotide sequence ID" value="NC_075034.1"/>
</dbReference>
<dbReference type="GeneID" id="80513328"/>
<dbReference type="KEGG" id="vg:80513328"/>
<dbReference type="EMBL" id="KU877344">
    <property type="protein sequence ID" value="ANB50966.1"/>
    <property type="molecule type" value="Genomic_DNA"/>
</dbReference>
<evidence type="ECO:0000256" key="1">
    <source>
        <dbReference type="SAM" id="MobiDB-lite"/>
    </source>
</evidence>
<protein>
    <submittedName>
        <fullName evidence="2">Uncharacterized protein</fullName>
    </submittedName>
</protein>
<dbReference type="Proteomes" id="UP000241365">
    <property type="component" value="Segment"/>
</dbReference>
<evidence type="ECO:0000313" key="2">
    <source>
        <dbReference type="EMBL" id="ANB50966.1"/>
    </source>
</evidence>
<name>A0A167RPK1_9VIRU</name>